<dbReference type="SUPFAM" id="SSF53067">
    <property type="entry name" value="Actin-like ATPase domain"/>
    <property type="match status" value="2"/>
</dbReference>
<dbReference type="EMBL" id="SSOP01000151">
    <property type="protein sequence ID" value="KAB5590692.1"/>
    <property type="molecule type" value="Genomic_DNA"/>
</dbReference>
<gene>
    <name evidence="1" type="ORF">CTheo_5863</name>
</gene>
<dbReference type="InterPro" id="IPR043129">
    <property type="entry name" value="ATPase_NBD"/>
</dbReference>
<proteinExistence type="predicted"/>
<name>A0A5N5QG07_9AGAM</name>
<evidence type="ECO:0000313" key="1">
    <source>
        <dbReference type="EMBL" id="KAB5590692.1"/>
    </source>
</evidence>
<protein>
    <submittedName>
        <fullName evidence="1">Heat shock protein HSP70</fullName>
    </submittedName>
</protein>
<comment type="caution">
    <text evidence="1">The sequence shown here is derived from an EMBL/GenBank/DDBJ whole genome shotgun (WGS) entry which is preliminary data.</text>
</comment>
<keyword evidence="2" id="KW-1185">Reference proteome</keyword>
<evidence type="ECO:0000313" key="2">
    <source>
        <dbReference type="Proteomes" id="UP000383932"/>
    </source>
</evidence>
<dbReference type="CDD" id="cd10170">
    <property type="entry name" value="ASKHA_NBD_HSP70"/>
    <property type="match status" value="1"/>
</dbReference>
<dbReference type="Proteomes" id="UP000383932">
    <property type="component" value="Unassembled WGS sequence"/>
</dbReference>
<reference evidence="1 2" key="1">
    <citation type="journal article" date="2019" name="Fungal Biol. Biotechnol.">
        <title>Draft genome sequence of fastidious pathogen Ceratobasidium theobromae, which causes vascular-streak dieback in Theobroma cacao.</title>
        <authorList>
            <person name="Ali S.S."/>
            <person name="Asman A."/>
            <person name="Shao J."/>
            <person name="Firmansyah A.P."/>
            <person name="Susilo A.W."/>
            <person name="Rosmana A."/>
            <person name="McMahon P."/>
            <person name="Junaid M."/>
            <person name="Guest D."/>
            <person name="Kheng T.Y."/>
            <person name="Meinhardt L.W."/>
            <person name="Bailey B.A."/>
        </authorList>
    </citation>
    <scope>NUCLEOTIDE SEQUENCE [LARGE SCALE GENOMIC DNA]</scope>
    <source>
        <strain evidence="1 2">CT2</strain>
    </source>
</reference>
<dbReference type="AlphaFoldDB" id="A0A5N5QG07"/>
<dbReference type="OrthoDB" id="2963168at2759"/>
<organism evidence="1 2">
    <name type="scientific">Ceratobasidium theobromae</name>
    <dbReference type="NCBI Taxonomy" id="1582974"/>
    <lineage>
        <taxon>Eukaryota</taxon>
        <taxon>Fungi</taxon>
        <taxon>Dikarya</taxon>
        <taxon>Basidiomycota</taxon>
        <taxon>Agaricomycotina</taxon>
        <taxon>Agaricomycetes</taxon>
        <taxon>Cantharellales</taxon>
        <taxon>Ceratobasidiaceae</taxon>
        <taxon>Ceratobasidium</taxon>
    </lineage>
</organism>
<accession>A0A5N5QG07</accession>
<dbReference type="PANTHER" id="PTHR14187">
    <property type="entry name" value="ALPHA KINASE/ELONGATION FACTOR 2 KINASE"/>
    <property type="match status" value="1"/>
</dbReference>
<dbReference type="PANTHER" id="PTHR14187:SF5">
    <property type="entry name" value="HEAT SHOCK 70 KDA PROTEIN 12A"/>
    <property type="match status" value="1"/>
</dbReference>
<keyword evidence="1" id="KW-0346">Stress response</keyword>
<dbReference type="Gene3D" id="3.30.420.40">
    <property type="match status" value="1"/>
</dbReference>
<sequence>MSSRGSVDPIPKPLRGPWEGENKIVLGIDIGTTQSGVAFTYLQTGGWQLGGKTPGVSQAYKYELGANQIVHRVTRWPGQEAREEQGKIPTVVWYDTDGKAVSFGAEAMSDLVEEEAEDKGWFLAKYFKLHLHPDDMKAKHKLKLDELPPGVRLRQIYSDFLGYLLKHTQTFFEDRILDGKQTWERYKPTMEVIIAHPNGWGIREQSFLRDAAVDAGFAKSDDASNKIRFVTEAEASVHYCIYHTNLGSRLQPGTNFGVSDAGGSTVDTTLYSVISSHPVLKLKELRASACVQAGAIFVDFEAERHLRKTLGGGGLSQADIDEYTKTGIKDFEGFAKRAFQNETTDQSIKIGPSRFTNAAIGTRRGRMTLPGPKVKEFFDVCVNEIISSVDQQLSGLTVPYILLVGGFGDSLYLRDEFKKRYEPRGSQITRTNDSTSKAVADGAVIWNIINSVFSRAPRYSFGVVCAKTILPWMIREHRGREVYMGADGLPVIPGAWSQIVKKGVALDSDASCRETYTAQTRSKSEALKSLSMDLYAYSGDDQPEWAWDQTENLLPSFRKVCTITGDLRNVEDALERNIGLLGAEFWSLDVNVCIRFGGTELEANLEWKENGIVRTGPAKIVPGDTIEF</sequence>